<keyword evidence="3" id="KW-1185">Reference proteome</keyword>
<organism evidence="2 3">
    <name type="scientific">Penicillium daleae</name>
    <dbReference type="NCBI Taxonomy" id="63821"/>
    <lineage>
        <taxon>Eukaryota</taxon>
        <taxon>Fungi</taxon>
        <taxon>Dikarya</taxon>
        <taxon>Ascomycota</taxon>
        <taxon>Pezizomycotina</taxon>
        <taxon>Eurotiomycetes</taxon>
        <taxon>Eurotiomycetidae</taxon>
        <taxon>Eurotiales</taxon>
        <taxon>Aspergillaceae</taxon>
        <taxon>Penicillium</taxon>
    </lineage>
</organism>
<dbReference type="Proteomes" id="UP001213681">
    <property type="component" value="Unassembled WGS sequence"/>
</dbReference>
<protein>
    <recommendedName>
        <fullName evidence="4">Restriction endonuclease type IV Mrr domain-containing protein</fullName>
    </recommendedName>
</protein>
<dbReference type="AlphaFoldDB" id="A0AAD6BV01"/>
<evidence type="ECO:0000313" key="3">
    <source>
        <dbReference type="Proteomes" id="UP001213681"/>
    </source>
</evidence>
<proteinExistence type="predicted"/>
<name>A0AAD6BV01_9EURO</name>
<dbReference type="RefSeq" id="XP_056759541.1">
    <property type="nucleotide sequence ID" value="XM_056914787.1"/>
</dbReference>
<accession>A0AAD6BV01</accession>
<feature type="chain" id="PRO_5042189453" description="Restriction endonuclease type IV Mrr domain-containing protein" evidence="1">
    <location>
        <begin position="19"/>
        <end position="152"/>
    </location>
</feature>
<dbReference type="GeneID" id="81605030"/>
<reference evidence="2" key="2">
    <citation type="journal article" date="2023" name="IMA Fungus">
        <title>Comparative genomic study of the Penicillium genus elucidates a diverse pangenome and 15 lateral gene transfer events.</title>
        <authorList>
            <person name="Petersen C."/>
            <person name="Sorensen T."/>
            <person name="Nielsen M.R."/>
            <person name="Sondergaard T.E."/>
            <person name="Sorensen J.L."/>
            <person name="Fitzpatrick D.A."/>
            <person name="Frisvad J.C."/>
            <person name="Nielsen K.L."/>
        </authorList>
    </citation>
    <scope>NUCLEOTIDE SEQUENCE</scope>
    <source>
        <strain evidence="2">IBT 16125</strain>
    </source>
</reference>
<gene>
    <name evidence="2" type="ORF">N7458_011405</name>
</gene>
<reference evidence="2" key="1">
    <citation type="submission" date="2022-12" db="EMBL/GenBank/DDBJ databases">
        <authorList>
            <person name="Petersen C."/>
        </authorList>
    </citation>
    <scope>NUCLEOTIDE SEQUENCE</scope>
    <source>
        <strain evidence="2">IBT 16125</strain>
    </source>
</reference>
<feature type="signal peptide" evidence="1">
    <location>
        <begin position="1"/>
        <end position="18"/>
    </location>
</feature>
<keyword evidence="1" id="KW-0732">Signal</keyword>
<evidence type="ECO:0008006" key="4">
    <source>
        <dbReference type="Google" id="ProtNLM"/>
    </source>
</evidence>
<comment type="caution">
    <text evidence="2">The sequence shown here is derived from an EMBL/GenBank/DDBJ whole genome shotgun (WGS) entry which is preliminary data.</text>
</comment>
<evidence type="ECO:0000256" key="1">
    <source>
        <dbReference type="SAM" id="SignalP"/>
    </source>
</evidence>
<evidence type="ECO:0000313" key="2">
    <source>
        <dbReference type="EMBL" id="KAJ5432249.1"/>
    </source>
</evidence>
<dbReference type="EMBL" id="JAPVEA010000009">
    <property type="protein sequence ID" value="KAJ5432249.1"/>
    <property type="molecule type" value="Genomic_DNA"/>
</dbReference>
<sequence>MYGIWNAILALQFPVAQGYIIRPQDRHTSQSGEQGFSDLHVFQYRNNATNADKFLIVQCKRAGTETQNAVWEQAVDQLSRYLSATHGKRRPAARTPVYGIAAVGRYVRVYKYNDVNQMVLNWVPKGMRWKMWNLKDHPQQIQRILDHILNNH</sequence>